<dbReference type="InterPro" id="IPR039567">
    <property type="entry name" value="Gly-zipper"/>
</dbReference>
<sequence length="232" mass="23474">MNEFCQSGPRNRSASPCHGLSHGVADPGDFQKGRRTKTMTITQTTIGKIKTITLTLGAAATALAMTAAPAAHAMDEKLGGVVGCKASGKKQEVGAVVGALLGAAAGSNLAKNDQGTGTAIGAVVGAGAGSLIGCKMQKSDAAQEVGGIYKSGGFRYAQTVQAAPLVKIEKKMVTRSTVNLRAAASTRGERLGAVDSGTTFQALGRTKDGKWILVGQDGVGVGFVSSAYVYRA</sequence>
<proteinExistence type="predicted"/>
<dbReference type="AlphaFoldDB" id="A0A290MRI4"/>
<feature type="region of interest" description="Disordered" evidence="1">
    <location>
        <begin position="1"/>
        <end position="37"/>
    </location>
</feature>
<feature type="compositionally biased region" description="Polar residues" evidence="1">
    <location>
        <begin position="1"/>
        <end position="14"/>
    </location>
</feature>
<dbReference type="InterPro" id="IPR003646">
    <property type="entry name" value="SH3-like_bac-type"/>
</dbReference>
<evidence type="ECO:0000313" key="4">
    <source>
        <dbReference type="EMBL" id="ATC34366.1"/>
    </source>
</evidence>
<evidence type="ECO:0000256" key="1">
    <source>
        <dbReference type="SAM" id="MobiDB-lite"/>
    </source>
</evidence>
<dbReference type="Proteomes" id="UP000217311">
    <property type="component" value="Chromosome"/>
</dbReference>
<evidence type="ECO:0000259" key="3">
    <source>
        <dbReference type="Pfam" id="PF13488"/>
    </source>
</evidence>
<dbReference type="Pfam" id="PF08239">
    <property type="entry name" value="SH3_3"/>
    <property type="match status" value="1"/>
</dbReference>
<evidence type="ECO:0000313" key="5">
    <source>
        <dbReference type="Proteomes" id="UP000217311"/>
    </source>
</evidence>
<gene>
    <name evidence="4" type="ORF">CA606_19635</name>
</gene>
<name>A0A290MRI4_CAUVI</name>
<protein>
    <submittedName>
        <fullName evidence="4">Glycine zipper 2TM domain-containing protein</fullName>
    </submittedName>
</protein>
<organism evidence="4 5">
    <name type="scientific">Caulobacter vibrioides</name>
    <name type="common">Caulobacter crescentus</name>
    <dbReference type="NCBI Taxonomy" id="155892"/>
    <lineage>
        <taxon>Bacteria</taxon>
        <taxon>Pseudomonadati</taxon>
        <taxon>Pseudomonadota</taxon>
        <taxon>Alphaproteobacteria</taxon>
        <taxon>Caulobacterales</taxon>
        <taxon>Caulobacteraceae</taxon>
        <taxon>Caulobacter</taxon>
    </lineage>
</organism>
<evidence type="ECO:0000259" key="2">
    <source>
        <dbReference type="Pfam" id="PF08239"/>
    </source>
</evidence>
<dbReference type="Gene3D" id="2.30.30.40">
    <property type="entry name" value="SH3 Domains"/>
    <property type="match status" value="1"/>
</dbReference>
<accession>A0A290MRI4</accession>
<feature type="domain" description="Glycine zipper" evidence="3">
    <location>
        <begin position="93"/>
        <end position="138"/>
    </location>
</feature>
<feature type="domain" description="SH3b" evidence="2">
    <location>
        <begin position="176"/>
        <end position="229"/>
    </location>
</feature>
<dbReference type="EMBL" id="CP023315">
    <property type="protein sequence ID" value="ATC34366.1"/>
    <property type="molecule type" value="Genomic_DNA"/>
</dbReference>
<dbReference type="Pfam" id="PF13488">
    <property type="entry name" value="Gly-zipper_Omp"/>
    <property type="match status" value="1"/>
</dbReference>
<reference evidence="5" key="1">
    <citation type="submission" date="2017-09" db="EMBL/GenBank/DDBJ databases">
        <title>Genome evolution observed in wild isolates of Caulobacter crescentus.</title>
        <authorList>
            <person name="Ely B."/>
            <person name="Wilson K."/>
            <person name="Scott D."/>
        </authorList>
    </citation>
    <scope>NUCLEOTIDE SEQUENCE [LARGE SCALE GENOMIC DNA]</scope>
    <source>
        <strain evidence="5">CB13b1a</strain>
    </source>
</reference>